<dbReference type="Proteomes" id="UP000244962">
    <property type="component" value="Unassembled WGS sequence"/>
</dbReference>
<protein>
    <submittedName>
        <fullName evidence="8">Ribokinase</fullName>
    </submittedName>
</protein>
<keyword evidence="3" id="KW-0547">Nucleotide-binding</keyword>
<dbReference type="PROSITE" id="PS00583">
    <property type="entry name" value="PFKB_KINASES_1"/>
    <property type="match status" value="1"/>
</dbReference>
<gene>
    <name evidence="8" type="ORF">DF223_08375</name>
</gene>
<comment type="similarity">
    <text evidence="1">Belongs to the carbohydrate kinase PfkB family.</text>
</comment>
<dbReference type="GO" id="GO:0008443">
    <property type="term" value="F:phosphofructokinase activity"/>
    <property type="evidence" value="ECO:0007669"/>
    <property type="project" value="TreeGrafter"/>
</dbReference>
<dbReference type="NCBIfam" id="TIGR03168">
    <property type="entry name" value="1-PFK"/>
    <property type="match status" value="1"/>
</dbReference>
<keyword evidence="5" id="KW-0067">ATP-binding</keyword>
<evidence type="ECO:0000256" key="6">
    <source>
        <dbReference type="PIRNR" id="PIRNR000535"/>
    </source>
</evidence>
<dbReference type="PIRSF" id="PIRSF000535">
    <property type="entry name" value="1PFK/6PFK/LacC"/>
    <property type="match status" value="1"/>
</dbReference>
<dbReference type="Pfam" id="PF00294">
    <property type="entry name" value="PfkB"/>
    <property type="match status" value="1"/>
</dbReference>
<dbReference type="AlphaFoldDB" id="A0A2U1TDM6"/>
<dbReference type="InterPro" id="IPR029056">
    <property type="entry name" value="Ribokinase-like"/>
</dbReference>
<dbReference type="GO" id="GO:0005524">
    <property type="term" value="F:ATP binding"/>
    <property type="evidence" value="ECO:0007669"/>
    <property type="project" value="UniProtKB-KW"/>
</dbReference>
<reference evidence="9" key="1">
    <citation type="submission" date="2018-04" db="EMBL/GenBank/DDBJ databases">
        <authorList>
            <person name="Liu S."/>
            <person name="Wang Z."/>
            <person name="Li J."/>
        </authorList>
    </citation>
    <scope>NUCLEOTIDE SEQUENCE [LARGE SCALE GENOMIC DNA]</scope>
    <source>
        <strain evidence="9">622</strain>
    </source>
</reference>
<name>A0A2U1TDM6_9MICO</name>
<evidence type="ECO:0000259" key="7">
    <source>
        <dbReference type="Pfam" id="PF00294"/>
    </source>
</evidence>
<dbReference type="GO" id="GO:0005829">
    <property type="term" value="C:cytosol"/>
    <property type="evidence" value="ECO:0007669"/>
    <property type="project" value="TreeGrafter"/>
</dbReference>
<dbReference type="Gene3D" id="3.40.1190.20">
    <property type="match status" value="1"/>
</dbReference>
<evidence type="ECO:0000313" key="8">
    <source>
        <dbReference type="EMBL" id="PWC06979.1"/>
    </source>
</evidence>
<dbReference type="InterPro" id="IPR017583">
    <property type="entry name" value="Tagatose/fructose_Pkinase"/>
</dbReference>
<dbReference type="SUPFAM" id="SSF53613">
    <property type="entry name" value="Ribokinase-like"/>
    <property type="match status" value="1"/>
</dbReference>
<evidence type="ECO:0000256" key="5">
    <source>
        <dbReference type="ARBA" id="ARBA00022840"/>
    </source>
</evidence>
<evidence type="ECO:0000256" key="3">
    <source>
        <dbReference type="ARBA" id="ARBA00022741"/>
    </source>
</evidence>
<sequence>MIVTVTPNPAVDITLTVGHLDPGHTHRVAPGIRRAGGKGLNVARVLTRMGTQALVVAPVGHNDLDWFGSDLGRIPSSLVEVPGNVRQSTAVVEPDRTTIINETGVGVDAEFWTELLATVTGRLTDATCLVVSGSVPPGCPDTLYGDLVAAGRAADIPVIADATGTQLRNAAVAGATVLKPNASELLDTTGESDPVAGARALQSMGAGLVLVSLGEAGMIAVPADRAEPVLAARLGRILTGNPTGAGDAGVAGVAALLALNARAHLDTRAILARATAWSAAAVLEPIAGEVAPARIADLEREITISAYEGQATTGTQKRES</sequence>
<accession>A0A2U1TDM6</accession>
<comment type="caution">
    <text evidence="8">The sequence shown here is derived from an EMBL/GenBank/DDBJ whole genome shotgun (WGS) entry which is preliminary data.</text>
</comment>
<dbReference type="PANTHER" id="PTHR46566:SF5">
    <property type="entry name" value="1-PHOSPHOFRUCTOKINASE"/>
    <property type="match status" value="1"/>
</dbReference>
<dbReference type="EMBL" id="QEFB01000007">
    <property type="protein sequence ID" value="PWC06979.1"/>
    <property type="molecule type" value="Genomic_DNA"/>
</dbReference>
<keyword evidence="2 6" id="KW-0808">Transferase</keyword>
<dbReference type="PANTHER" id="PTHR46566">
    <property type="entry name" value="1-PHOSPHOFRUCTOKINASE-RELATED"/>
    <property type="match status" value="1"/>
</dbReference>
<proteinExistence type="inferred from homology"/>
<evidence type="ECO:0000256" key="2">
    <source>
        <dbReference type="ARBA" id="ARBA00022679"/>
    </source>
</evidence>
<dbReference type="InterPro" id="IPR011611">
    <property type="entry name" value="PfkB_dom"/>
</dbReference>
<dbReference type="RefSeq" id="WP_108962847.1">
    <property type="nucleotide sequence ID" value="NZ_QEFB01000007.1"/>
</dbReference>
<dbReference type="InterPro" id="IPR002173">
    <property type="entry name" value="Carboh/pur_kinase_PfkB_CS"/>
</dbReference>
<evidence type="ECO:0000256" key="4">
    <source>
        <dbReference type="ARBA" id="ARBA00022777"/>
    </source>
</evidence>
<keyword evidence="4 8" id="KW-0418">Kinase</keyword>
<evidence type="ECO:0000256" key="1">
    <source>
        <dbReference type="ARBA" id="ARBA00010688"/>
    </source>
</evidence>
<keyword evidence="9" id="KW-1185">Reference proteome</keyword>
<organism evidence="8 9">
    <name type="scientific">Mycetocola zhujimingii</name>
    <dbReference type="NCBI Taxonomy" id="2079792"/>
    <lineage>
        <taxon>Bacteria</taxon>
        <taxon>Bacillati</taxon>
        <taxon>Actinomycetota</taxon>
        <taxon>Actinomycetes</taxon>
        <taxon>Micrococcales</taxon>
        <taxon>Microbacteriaceae</taxon>
        <taxon>Mycetocola</taxon>
    </lineage>
</organism>
<feature type="domain" description="Carbohydrate kinase PfkB" evidence="7">
    <location>
        <begin position="20"/>
        <end position="290"/>
    </location>
</feature>
<evidence type="ECO:0000313" key="9">
    <source>
        <dbReference type="Proteomes" id="UP000244962"/>
    </source>
</evidence>